<evidence type="ECO:0000256" key="9">
    <source>
        <dbReference type="ARBA" id="ARBA00030757"/>
    </source>
</evidence>
<comment type="caution">
    <text evidence="12">The sequence shown here is derived from an EMBL/GenBank/DDBJ whole genome shotgun (WGS) entry which is preliminary data.</text>
</comment>
<dbReference type="PANTHER" id="PTHR11579:SF0">
    <property type="entry name" value="PROTEIN-L-ISOASPARTATE(D-ASPARTATE) O-METHYLTRANSFERASE"/>
    <property type="match status" value="1"/>
</dbReference>
<proteinExistence type="inferred from homology"/>
<evidence type="ECO:0000256" key="7">
    <source>
        <dbReference type="ARBA" id="ARBA00022679"/>
    </source>
</evidence>
<protein>
    <recommendedName>
        <fullName evidence="4">Protein-L-isoaspartate O-methyltransferase</fullName>
        <ecNumber evidence="3">2.1.1.77</ecNumber>
    </recommendedName>
    <alternativeName>
        <fullName evidence="11">L-isoaspartyl protein carboxyl methyltransferase</fullName>
    </alternativeName>
    <alternativeName>
        <fullName evidence="9">Protein L-isoaspartyl methyltransferase</fullName>
    </alternativeName>
    <alternativeName>
        <fullName evidence="10">Protein-beta-aspartate methyltransferase</fullName>
    </alternativeName>
</protein>
<evidence type="ECO:0000256" key="10">
    <source>
        <dbReference type="ARBA" id="ARBA00031323"/>
    </source>
</evidence>
<evidence type="ECO:0000256" key="3">
    <source>
        <dbReference type="ARBA" id="ARBA00011890"/>
    </source>
</evidence>
<keyword evidence="8" id="KW-0949">S-adenosyl-L-methionine</keyword>
<gene>
    <name evidence="12" type="ORF">GCM10023167_01110</name>
</gene>
<evidence type="ECO:0000256" key="1">
    <source>
        <dbReference type="ARBA" id="ARBA00004496"/>
    </source>
</evidence>
<accession>A0ABP8J0V9</accession>
<comment type="subcellular location">
    <subcellularLocation>
        <location evidence="1">Cytoplasm</location>
    </subcellularLocation>
</comment>
<keyword evidence="6" id="KW-0489">Methyltransferase</keyword>
<evidence type="ECO:0000313" key="13">
    <source>
        <dbReference type="Proteomes" id="UP001500642"/>
    </source>
</evidence>
<dbReference type="CDD" id="cd02440">
    <property type="entry name" value="AdoMet_MTases"/>
    <property type="match status" value="1"/>
</dbReference>
<dbReference type="InterPro" id="IPR029063">
    <property type="entry name" value="SAM-dependent_MTases_sf"/>
</dbReference>
<keyword evidence="7" id="KW-0808">Transferase</keyword>
<evidence type="ECO:0000256" key="8">
    <source>
        <dbReference type="ARBA" id="ARBA00022691"/>
    </source>
</evidence>
<dbReference type="InterPro" id="IPR000682">
    <property type="entry name" value="PCMT"/>
</dbReference>
<dbReference type="Gene3D" id="3.40.50.150">
    <property type="entry name" value="Vaccinia Virus protein VP39"/>
    <property type="match status" value="1"/>
</dbReference>
<sequence>MDGISDFFACPSWFVFGMAASSGGLCERIAVATMVARSTSPQQPLGRAHDDTPSGRVLGCELVPELRDASAEVLAGLGMPWAEVRQADPERIGIPEEAPFDRILVSAGARDRPEALIAQLAPSGIMVIPVAAPTLRVRESDDGSIEITEHGGCSLVPLIYD</sequence>
<dbReference type="Pfam" id="PF01135">
    <property type="entry name" value="PCMT"/>
    <property type="match status" value="1"/>
</dbReference>
<dbReference type="SUPFAM" id="SSF53335">
    <property type="entry name" value="S-adenosyl-L-methionine-dependent methyltransferases"/>
    <property type="match status" value="1"/>
</dbReference>
<dbReference type="Proteomes" id="UP001500642">
    <property type="component" value="Unassembled WGS sequence"/>
</dbReference>
<reference evidence="13" key="1">
    <citation type="journal article" date="2019" name="Int. J. Syst. Evol. Microbiol.">
        <title>The Global Catalogue of Microorganisms (GCM) 10K type strain sequencing project: providing services to taxonomists for standard genome sequencing and annotation.</title>
        <authorList>
            <consortium name="The Broad Institute Genomics Platform"/>
            <consortium name="The Broad Institute Genome Sequencing Center for Infectious Disease"/>
            <person name="Wu L."/>
            <person name="Ma J."/>
        </authorList>
    </citation>
    <scope>NUCLEOTIDE SEQUENCE [LARGE SCALE GENOMIC DNA]</scope>
    <source>
        <strain evidence="13">JCM 17808</strain>
    </source>
</reference>
<keyword evidence="13" id="KW-1185">Reference proteome</keyword>
<evidence type="ECO:0000256" key="2">
    <source>
        <dbReference type="ARBA" id="ARBA00005369"/>
    </source>
</evidence>
<evidence type="ECO:0000256" key="4">
    <source>
        <dbReference type="ARBA" id="ARBA00013346"/>
    </source>
</evidence>
<evidence type="ECO:0000313" key="12">
    <source>
        <dbReference type="EMBL" id="GAA4382547.1"/>
    </source>
</evidence>
<evidence type="ECO:0000256" key="11">
    <source>
        <dbReference type="ARBA" id="ARBA00031350"/>
    </source>
</evidence>
<comment type="similarity">
    <text evidence="2">Belongs to the methyltransferase superfamily. L-isoaspartyl/D-aspartyl protein methyltransferase family.</text>
</comment>
<name>A0ABP8J0V9_9MICO</name>
<organism evidence="12 13">
    <name type="scientific">Brevibacterium pityocampae</name>
    <dbReference type="NCBI Taxonomy" id="506594"/>
    <lineage>
        <taxon>Bacteria</taxon>
        <taxon>Bacillati</taxon>
        <taxon>Actinomycetota</taxon>
        <taxon>Actinomycetes</taxon>
        <taxon>Micrococcales</taxon>
        <taxon>Brevibacteriaceae</taxon>
        <taxon>Brevibacterium</taxon>
    </lineage>
</organism>
<evidence type="ECO:0000256" key="5">
    <source>
        <dbReference type="ARBA" id="ARBA00022490"/>
    </source>
</evidence>
<dbReference type="EC" id="2.1.1.77" evidence="3"/>
<dbReference type="PANTHER" id="PTHR11579">
    <property type="entry name" value="PROTEIN-L-ISOASPARTATE O-METHYLTRANSFERASE"/>
    <property type="match status" value="1"/>
</dbReference>
<keyword evidence="5" id="KW-0963">Cytoplasm</keyword>
<dbReference type="EMBL" id="BAABGL010000002">
    <property type="protein sequence ID" value="GAA4382547.1"/>
    <property type="molecule type" value="Genomic_DNA"/>
</dbReference>
<evidence type="ECO:0000256" key="6">
    <source>
        <dbReference type="ARBA" id="ARBA00022603"/>
    </source>
</evidence>